<evidence type="ECO:0000313" key="11">
    <source>
        <dbReference type="EMBL" id="KAG9239361.1"/>
    </source>
</evidence>
<comment type="caution">
    <text evidence="11">The sequence shown here is derived from an EMBL/GenBank/DDBJ whole genome shotgun (WGS) entry which is preliminary data.</text>
</comment>
<keyword evidence="6" id="KW-0931">ER-Golgi transport</keyword>
<dbReference type="PANTHER" id="PTHR23284:SF0">
    <property type="entry name" value="PROLACTIN REGULATORY ELEMENT-BINDING PROTEIN"/>
    <property type="match status" value="1"/>
</dbReference>
<evidence type="ECO:0000256" key="6">
    <source>
        <dbReference type="ARBA" id="ARBA00022892"/>
    </source>
</evidence>
<evidence type="ECO:0000256" key="8">
    <source>
        <dbReference type="ARBA" id="ARBA00022989"/>
    </source>
</evidence>
<evidence type="ECO:0000256" key="4">
    <source>
        <dbReference type="ARBA" id="ARBA00022737"/>
    </source>
</evidence>
<dbReference type="GO" id="GO:0005789">
    <property type="term" value="C:endoplasmic reticulum membrane"/>
    <property type="evidence" value="ECO:0007669"/>
    <property type="project" value="UniProtKB-SubCell"/>
</dbReference>
<comment type="function">
    <text evidence="10">Guanine nucleotide-exchange factor (GEF) required for the formation or budding of transport vesicles from the ER.</text>
</comment>
<evidence type="ECO:0000256" key="9">
    <source>
        <dbReference type="ARBA" id="ARBA00023136"/>
    </source>
</evidence>
<comment type="subcellular location">
    <subcellularLocation>
        <location evidence="10">Endoplasmic reticulum membrane</location>
        <topology evidence="10">Single-pass type II membrane protein</topology>
    </subcellularLocation>
    <subcellularLocation>
        <location evidence="10">Golgi apparatus membrane</location>
        <topology evidence="10">Single-pass type II membrane protein</topology>
    </subcellularLocation>
</comment>
<keyword evidence="12" id="KW-1185">Reference proteome</keyword>
<evidence type="ECO:0000313" key="12">
    <source>
        <dbReference type="Proteomes" id="UP000824998"/>
    </source>
</evidence>
<keyword evidence="3" id="KW-0812">Transmembrane</keyword>
<keyword evidence="8" id="KW-1133">Transmembrane helix</keyword>
<proteinExistence type="inferred from homology"/>
<sequence length="641" mass="69000">MAPLIPSAKATLSYPLYACDFDPLDSSRLVVGGGGGAGRSGIGNKITLLDASNPSELEEIGEIDLSKDEDNVTSLAFGGQGSKTLVFAGANSNPKDAEKGTNAHFRVFEIAEAGKSKGKGKGKAKAVEEKIFPNKITEVSRSILFQGSDKDTYQRLLRLSKPYPGQSQFGAIATGLTRNPELVLFDTGKTNPPNSKGGVKGGRETVDLDIIQTGENEYSVAYCDIHDVFLKKISPTTADGEPVTIYETPASRSLEQVTVPQFRGLRWLTKDSICMLTNIHSNGGAVIQILRLPPSGNGPCRVAKSIRLPDRVKKASVLAVANLTPPTSPSGPQDYTQFVIAVAAQDISISLYKVDLQVEGAVSMFSKIKPFRTLKDVHPFQMSGICFSNFEPPPHPVTARTPPQVLKLASVGVSNTVVVHTLPLFPVPLSMKRGQSRTPRYVVALPSSSMLTALVIGLATILVLVTSIILQSVLEIRGGVTVWLNAREYVPPRLQELVGRPYAFPEGYNVVPDGPKITGYNHHLGQPVEPTDPPLPGASTRPTPIRKADFLSSVKNVADATTSSPRFFIQEHSSDNGIVAHHHDEDIHTGHSWDEMTREQREKWLAKLKDAGYWAEDMGETILKGIVFGTLGGMVGQAVGG</sequence>
<gene>
    <name evidence="11" type="ORF">BJ875DRAFT_391358</name>
</gene>
<dbReference type="GO" id="GO:0006888">
    <property type="term" value="P:endoplasmic reticulum to Golgi vesicle-mediated transport"/>
    <property type="evidence" value="ECO:0007669"/>
    <property type="project" value="UniProtKB-UniRule"/>
</dbReference>
<evidence type="ECO:0000256" key="5">
    <source>
        <dbReference type="ARBA" id="ARBA00022824"/>
    </source>
</evidence>
<keyword evidence="1 10" id="KW-0813">Transport</keyword>
<dbReference type="InterPro" id="IPR015943">
    <property type="entry name" value="WD40/YVTN_repeat-like_dom_sf"/>
</dbReference>
<keyword evidence="4 10" id="KW-0677">Repeat</keyword>
<keyword evidence="5 10" id="KW-0256">Endoplasmic reticulum</keyword>
<keyword evidence="9" id="KW-0472">Membrane</keyword>
<organism evidence="11 12">
    <name type="scientific">Amylocarpus encephaloides</name>
    <dbReference type="NCBI Taxonomy" id="45428"/>
    <lineage>
        <taxon>Eukaryota</taxon>
        <taxon>Fungi</taxon>
        <taxon>Dikarya</taxon>
        <taxon>Ascomycota</taxon>
        <taxon>Pezizomycotina</taxon>
        <taxon>Leotiomycetes</taxon>
        <taxon>Helotiales</taxon>
        <taxon>Helotiales incertae sedis</taxon>
        <taxon>Amylocarpus</taxon>
    </lineage>
</organism>
<keyword evidence="7 10" id="KW-0653">Protein transport</keyword>
<evidence type="ECO:0000256" key="2">
    <source>
        <dbReference type="ARBA" id="ARBA00022574"/>
    </source>
</evidence>
<protein>
    <recommendedName>
        <fullName evidence="10">Guanine nucleotide-exchange factor SEC12</fullName>
    </recommendedName>
</protein>
<dbReference type="EMBL" id="MU251359">
    <property type="protein sequence ID" value="KAG9239361.1"/>
    <property type="molecule type" value="Genomic_DNA"/>
</dbReference>
<dbReference type="GO" id="GO:0015031">
    <property type="term" value="P:protein transport"/>
    <property type="evidence" value="ECO:0007669"/>
    <property type="project" value="UniProtKB-KW"/>
</dbReference>
<comment type="similarity">
    <text evidence="10">Belongs to the WD repeat SEC12 family.</text>
</comment>
<accession>A0A9P7YTB3</accession>
<evidence type="ECO:0000256" key="1">
    <source>
        <dbReference type="ARBA" id="ARBA00022448"/>
    </source>
</evidence>
<reference evidence="11" key="1">
    <citation type="journal article" date="2021" name="IMA Fungus">
        <title>Genomic characterization of three marine fungi, including Emericellopsis atlantica sp. nov. with signatures of a generalist lifestyle and marine biomass degradation.</title>
        <authorList>
            <person name="Hagestad O.C."/>
            <person name="Hou L."/>
            <person name="Andersen J.H."/>
            <person name="Hansen E.H."/>
            <person name="Altermark B."/>
            <person name="Li C."/>
            <person name="Kuhnert E."/>
            <person name="Cox R.J."/>
            <person name="Crous P.W."/>
            <person name="Spatafora J.W."/>
            <person name="Lail K."/>
            <person name="Amirebrahimi M."/>
            <person name="Lipzen A."/>
            <person name="Pangilinan J."/>
            <person name="Andreopoulos W."/>
            <person name="Hayes R.D."/>
            <person name="Ng V."/>
            <person name="Grigoriev I.V."/>
            <person name="Jackson S.A."/>
            <person name="Sutton T.D.S."/>
            <person name="Dobson A.D.W."/>
            <person name="Rama T."/>
        </authorList>
    </citation>
    <scope>NUCLEOTIDE SEQUENCE</scope>
    <source>
        <strain evidence="11">TRa018bII</strain>
    </source>
</reference>
<dbReference type="OrthoDB" id="16538at2759"/>
<dbReference type="Proteomes" id="UP000824998">
    <property type="component" value="Unassembled WGS sequence"/>
</dbReference>
<evidence type="ECO:0000256" key="10">
    <source>
        <dbReference type="RuleBase" id="RU369019"/>
    </source>
</evidence>
<dbReference type="FunFam" id="2.130.10.10:FF:001559">
    <property type="entry name" value="Uncharacterized protein"/>
    <property type="match status" value="1"/>
</dbReference>
<dbReference type="InterPro" id="IPR045260">
    <property type="entry name" value="Sec12-like"/>
</dbReference>
<keyword evidence="2 10" id="KW-0853">WD repeat</keyword>
<name>A0A9P7YTB3_9HELO</name>
<dbReference type="PANTHER" id="PTHR23284">
    <property type="entry name" value="PROLACTIN REGULATORY ELEMENT BINDING PROTEIN"/>
    <property type="match status" value="1"/>
</dbReference>
<dbReference type="GO" id="GO:0005085">
    <property type="term" value="F:guanyl-nucleotide exchange factor activity"/>
    <property type="evidence" value="ECO:0007669"/>
    <property type="project" value="InterPro"/>
</dbReference>
<dbReference type="AlphaFoldDB" id="A0A9P7YTB3"/>
<evidence type="ECO:0000256" key="3">
    <source>
        <dbReference type="ARBA" id="ARBA00022692"/>
    </source>
</evidence>
<evidence type="ECO:0000256" key="7">
    <source>
        <dbReference type="ARBA" id="ARBA00022927"/>
    </source>
</evidence>
<dbReference type="Gene3D" id="2.130.10.10">
    <property type="entry name" value="YVTN repeat-like/Quinoprotein amine dehydrogenase"/>
    <property type="match status" value="1"/>
</dbReference>
<dbReference type="GO" id="GO:0003400">
    <property type="term" value="P:regulation of COPII vesicle coating"/>
    <property type="evidence" value="ECO:0007669"/>
    <property type="project" value="UniProtKB-UniRule"/>
</dbReference>
<dbReference type="GO" id="GO:0000139">
    <property type="term" value="C:Golgi membrane"/>
    <property type="evidence" value="ECO:0007669"/>
    <property type="project" value="UniProtKB-SubCell"/>
</dbReference>